<evidence type="ECO:0000256" key="4">
    <source>
        <dbReference type="ARBA" id="ARBA00022771"/>
    </source>
</evidence>
<evidence type="ECO:0000256" key="6">
    <source>
        <dbReference type="ARBA" id="ARBA00023242"/>
    </source>
</evidence>
<feature type="compositionally biased region" description="Pro residues" evidence="8">
    <location>
        <begin position="312"/>
        <end position="321"/>
    </location>
</feature>
<feature type="region of interest" description="Disordered" evidence="8">
    <location>
        <begin position="280"/>
        <end position="407"/>
    </location>
</feature>
<evidence type="ECO:0000256" key="3">
    <source>
        <dbReference type="ARBA" id="ARBA00022737"/>
    </source>
</evidence>
<evidence type="ECO:0000313" key="10">
    <source>
        <dbReference type="EMBL" id="KTB34759.1"/>
    </source>
</evidence>
<evidence type="ECO:0000313" key="11">
    <source>
        <dbReference type="Proteomes" id="UP000054988"/>
    </source>
</evidence>
<dbReference type="eggNOG" id="KOG1721">
    <property type="taxonomic scope" value="Eukaryota"/>
</dbReference>
<protein>
    <recommendedName>
        <fullName evidence="9">C2H2-type domain-containing protein</fullName>
    </recommendedName>
</protein>
<feature type="region of interest" description="Disordered" evidence="8">
    <location>
        <begin position="182"/>
        <end position="232"/>
    </location>
</feature>
<dbReference type="AlphaFoldDB" id="A0A0W0FEK3"/>
<feature type="compositionally biased region" description="Polar residues" evidence="8">
    <location>
        <begin position="48"/>
        <end position="63"/>
    </location>
</feature>
<dbReference type="PANTHER" id="PTHR16515">
    <property type="entry name" value="PR DOMAIN ZINC FINGER PROTEIN"/>
    <property type="match status" value="1"/>
</dbReference>
<dbReference type="InterPro" id="IPR050331">
    <property type="entry name" value="Zinc_finger"/>
</dbReference>
<dbReference type="PANTHER" id="PTHR16515:SF49">
    <property type="entry name" value="GASTRULA ZINC FINGER PROTEIN XLCGF49.1-LIKE-RELATED"/>
    <property type="match status" value="1"/>
</dbReference>
<proteinExistence type="predicted"/>
<dbReference type="Gene3D" id="3.30.160.60">
    <property type="entry name" value="Classic Zinc Finger"/>
    <property type="match status" value="2"/>
</dbReference>
<feature type="compositionally biased region" description="Basic residues" evidence="8">
    <location>
        <begin position="510"/>
        <end position="520"/>
    </location>
</feature>
<keyword evidence="5" id="KW-0862">Zinc</keyword>
<keyword evidence="4 7" id="KW-0863">Zinc-finger</keyword>
<feature type="domain" description="C2H2-type" evidence="9">
    <location>
        <begin position="624"/>
        <end position="651"/>
    </location>
</feature>
<dbReference type="InterPro" id="IPR036236">
    <property type="entry name" value="Znf_C2H2_sf"/>
</dbReference>
<organism evidence="10 11">
    <name type="scientific">Moniliophthora roreri</name>
    <name type="common">Frosty pod rot fungus</name>
    <name type="synonym">Monilia roreri</name>
    <dbReference type="NCBI Taxonomy" id="221103"/>
    <lineage>
        <taxon>Eukaryota</taxon>
        <taxon>Fungi</taxon>
        <taxon>Dikarya</taxon>
        <taxon>Basidiomycota</taxon>
        <taxon>Agaricomycotina</taxon>
        <taxon>Agaricomycetes</taxon>
        <taxon>Agaricomycetidae</taxon>
        <taxon>Agaricales</taxon>
        <taxon>Marasmiineae</taxon>
        <taxon>Marasmiaceae</taxon>
        <taxon>Moniliophthora</taxon>
    </lineage>
</organism>
<dbReference type="FunFam" id="3.30.160.60:FF:000446">
    <property type="entry name" value="Zinc finger protein"/>
    <property type="match status" value="1"/>
</dbReference>
<evidence type="ECO:0000256" key="8">
    <source>
        <dbReference type="SAM" id="MobiDB-lite"/>
    </source>
</evidence>
<feature type="compositionally biased region" description="Basic residues" evidence="8">
    <location>
        <begin position="345"/>
        <end position="358"/>
    </location>
</feature>
<dbReference type="Pfam" id="PF00096">
    <property type="entry name" value="zf-C2H2"/>
    <property type="match status" value="1"/>
</dbReference>
<dbReference type="SUPFAM" id="SSF57667">
    <property type="entry name" value="beta-beta-alpha zinc fingers"/>
    <property type="match status" value="1"/>
</dbReference>
<dbReference type="EMBL" id="LATX01002039">
    <property type="protein sequence ID" value="KTB34759.1"/>
    <property type="molecule type" value="Genomic_DNA"/>
</dbReference>
<dbReference type="PROSITE" id="PS50157">
    <property type="entry name" value="ZINC_FINGER_C2H2_2"/>
    <property type="match status" value="2"/>
</dbReference>
<evidence type="ECO:0000256" key="5">
    <source>
        <dbReference type="ARBA" id="ARBA00022833"/>
    </source>
</evidence>
<dbReference type="SMART" id="SM00355">
    <property type="entry name" value="ZnF_C2H2"/>
    <property type="match status" value="2"/>
</dbReference>
<keyword evidence="2" id="KW-0479">Metal-binding</keyword>
<reference evidence="10 11" key="1">
    <citation type="submission" date="2015-12" db="EMBL/GenBank/DDBJ databases">
        <title>Draft genome sequence of Moniliophthora roreri, the causal agent of frosty pod rot of cacao.</title>
        <authorList>
            <person name="Aime M.C."/>
            <person name="Diaz-Valderrama J.R."/>
            <person name="Kijpornyongpan T."/>
            <person name="Phillips-Mora W."/>
        </authorList>
    </citation>
    <scope>NUCLEOTIDE SEQUENCE [LARGE SCALE GENOMIC DNA]</scope>
    <source>
        <strain evidence="10 11">MCA 2952</strain>
    </source>
</reference>
<dbReference type="GO" id="GO:0008270">
    <property type="term" value="F:zinc ion binding"/>
    <property type="evidence" value="ECO:0007669"/>
    <property type="project" value="UniProtKB-KW"/>
</dbReference>
<sequence>MSNDIETPSIVVEPPRDEIEDLIDGGRNPSLNSTLGGDFQALYGVFPDSTSSSRNTSTEQGLFSTPLEHSPLSSGQVSPLITTGLRDGATKPHHWSSDPVGFDSDFPASSGNMFLSASGQNSPIDAWSPVSTSSGDVFPDTWSDCSSSWSPSVESSSPSSPSLSPINSSMLHIHLNEAPMLDDNAGFNQGPSMYRIRSNSYSGGSDSPPESGGARPRSASFTNPQIAGGTGLDAAPQISQQFQWDPSFQDASMTTFVPGSPIPGHSLDNTLFVGNNGASYGSPSSSNFSSPTSSESWHYDLPAQPIPSIMFQPPPGPPPQNPMSSASHSRSLSTHLTVPSSTHSLQRRGAHRRSHSHTGVHEPTSPSSPSATRPSRGHPSGRGRSPGPSAARHSRTPSLTRDPAYSPIDPSASFIAVNPANQIPNVMTDISSFLPSPTPSSAGSSPVHSPITHPIEINVTDSGAGDVPVINVDDYDSSGLARRHSYGGGSQSPEPSPTELHRAASDPVGRGRKARSRTVPRRFPGLLRPQKEVDESMQFRDLSSLMMDVPIEGIASTSSSPTPASSDNEHKEIVASTKIVDASSKRRKKPGEKGRFVCHICGHDFTAKHNLNNHMNSHSGIKPHKCVVCGQTFTTSGTAKRHQSNCGGRPPRKRP</sequence>
<feature type="compositionally biased region" description="Low complexity" evidence="8">
    <location>
        <begin position="363"/>
        <end position="374"/>
    </location>
</feature>
<feature type="region of interest" description="Disordered" evidence="8">
    <location>
        <begin position="431"/>
        <end position="522"/>
    </location>
</feature>
<dbReference type="PROSITE" id="PS00028">
    <property type="entry name" value="ZINC_FINGER_C2H2_1"/>
    <property type="match status" value="1"/>
</dbReference>
<feature type="compositionally biased region" description="Low complexity" evidence="8">
    <location>
        <begin position="322"/>
        <end position="337"/>
    </location>
</feature>
<dbReference type="GO" id="GO:0005634">
    <property type="term" value="C:nucleus"/>
    <property type="evidence" value="ECO:0007669"/>
    <property type="project" value="UniProtKB-SubCell"/>
</dbReference>
<dbReference type="FunFam" id="3.30.160.60:FF:000145">
    <property type="entry name" value="Zinc finger protein 574"/>
    <property type="match status" value="1"/>
</dbReference>
<evidence type="ECO:0000256" key="7">
    <source>
        <dbReference type="PROSITE-ProRule" id="PRU00042"/>
    </source>
</evidence>
<comment type="caution">
    <text evidence="10">The sequence shown here is derived from an EMBL/GenBank/DDBJ whole genome shotgun (WGS) entry which is preliminary data.</text>
</comment>
<dbReference type="InterPro" id="IPR013087">
    <property type="entry name" value="Znf_C2H2_type"/>
</dbReference>
<dbReference type="Proteomes" id="UP000054988">
    <property type="component" value="Unassembled WGS sequence"/>
</dbReference>
<feature type="region of interest" description="Disordered" evidence="8">
    <location>
        <begin position="47"/>
        <end position="77"/>
    </location>
</feature>
<feature type="compositionally biased region" description="Low complexity" evidence="8">
    <location>
        <begin position="280"/>
        <end position="296"/>
    </location>
</feature>
<feature type="region of interest" description="Disordered" evidence="8">
    <location>
        <begin position="1"/>
        <end position="31"/>
    </location>
</feature>
<evidence type="ECO:0000256" key="2">
    <source>
        <dbReference type="ARBA" id="ARBA00022723"/>
    </source>
</evidence>
<comment type="subcellular location">
    <subcellularLocation>
        <location evidence="1">Nucleus</location>
    </subcellularLocation>
</comment>
<gene>
    <name evidence="10" type="ORF">WG66_12652</name>
</gene>
<dbReference type="GO" id="GO:0010468">
    <property type="term" value="P:regulation of gene expression"/>
    <property type="evidence" value="ECO:0007669"/>
    <property type="project" value="TreeGrafter"/>
</dbReference>
<feature type="domain" description="C2H2-type" evidence="9">
    <location>
        <begin position="596"/>
        <end position="623"/>
    </location>
</feature>
<feature type="compositionally biased region" description="Low complexity" evidence="8">
    <location>
        <begin position="200"/>
        <end position="213"/>
    </location>
</feature>
<accession>A0A0W0FEK3</accession>
<evidence type="ECO:0000256" key="1">
    <source>
        <dbReference type="ARBA" id="ARBA00004123"/>
    </source>
</evidence>
<keyword evidence="6" id="KW-0539">Nucleus</keyword>
<name>A0A0W0FEK3_MONRR</name>
<evidence type="ECO:0000259" key="9">
    <source>
        <dbReference type="PROSITE" id="PS50157"/>
    </source>
</evidence>
<keyword evidence="3" id="KW-0677">Repeat</keyword>